<comment type="caution">
    <text evidence="3">The sequence shown here is derived from an EMBL/GenBank/DDBJ whole genome shotgun (WGS) entry which is preliminary data.</text>
</comment>
<dbReference type="Proteomes" id="UP000186594">
    <property type="component" value="Unassembled WGS sequence"/>
</dbReference>
<organism evidence="3 4">
    <name type="scientific">Neolecta irregularis (strain DAH-3)</name>
    <dbReference type="NCBI Taxonomy" id="1198029"/>
    <lineage>
        <taxon>Eukaryota</taxon>
        <taxon>Fungi</taxon>
        <taxon>Dikarya</taxon>
        <taxon>Ascomycota</taxon>
        <taxon>Taphrinomycotina</taxon>
        <taxon>Neolectales</taxon>
        <taxon>Neolectaceae</taxon>
        <taxon>Neolecta</taxon>
    </lineage>
</organism>
<keyword evidence="4" id="KW-1185">Reference proteome</keyword>
<proteinExistence type="predicted"/>
<dbReference type="Gene3D" id="2.60.40.4370">
    <property type="match status" value="1"/>
</dbReference>
<evidence type="ECO:0000313" key="3">
    <source>
        <dbReference type="EMBL" id="OLL22821.1"/>
    </source>
</evidence>
<dbReference type="InterPro" id="IPR019481">
    <property type="entry name" value="TFIIIC_triple_barrel"/>
</dbReference>
<feature type="region of interest" description="Disordered" evidence="1">
    <location>
        <begin position="1"/>
        <end position="31"/>
    </location>
</feature>
<dbReference type="EMBL" id="LXFE01002711">
    <property type="protein sequence ID" value="OLL22821.1"/>
    <property type="molecule type" value="Genomic_DNA"/>
</dbReference>
<gene>
    <name evidence="3" type="ORF">NEOLI_000946</name>
</gene>
<evidence type="ECO:0000256" key="1">
    <source>
        <dbReference type="SAM" id="MobiDB-lite"/>
    </source>
</evidence>
<protein>
    <submittedName>
        <fullName evidence="3">Transcription factor tau subunit sfc7</fullName>
    </submittedName>
</protein>
<dbReference type="Pfam" id="PF10419">
    <property type="entry name" value="TFIIIC_sub6"/>
    <property type="match status" value="1"/>
</dbReference>
<evidence type="ECO:0000259" key="2">
    <source>
        <dbReference type="Pfam" id="PF10419"/>
    </source>
</evidence>
<dbReference type="AlphaFoldDB" id="A0A1U7LJX0"/>
<feature type="domain" description="Transcription factor TFIIIC triple barrel" evidence="2">
    <location>
        <begin position="39"/>
        <end position="120"/>
    </location>
</feature>
<feature type="compositionally biased region" description="Basic and acidic residues" evidence="1">
    <location>
        <begin position="12"/>
        <end position="26"/>
    </location>
</feature>
<name>A0A1U7LJX0_NEOID</name>
<feature type="compositionally biased region" description="Basic residues" evidence="1">
    <location>
        <begin position="1"/>
        <end position="11"/>
    </location>
</feature>
<evidence type="ECO:0000313" key="4">
    <source>
        <dbReference type="Proteomes" id="UP000186594"/>
    </source>
</evidence>
<feature type="region of interest" description="Disordered" evidence="1">
    <location>
        <begin position="125"/>
        <end position="161"/>
    </location>
</feature>
<accession>A0A1U7LJX0</accession>
<sequence length="178" mass="19847">MTRLTNRRKKEGRSFEMFRADIESPPRKLGQQGLDLDYEEETFYITVDLGPNAPKLSDVRDFSLIGLNESPNPILRVGGFFYQGKWAESVGTDIFIERIGEEGTIVGTTKHRLVMEPVKIEPKERKEPIIASAPGFKKKQRSSGKRKSSAPDGSDTAVDGVPDCMISTWKIAGDGAKW</sequence>
<dbReference type="OrthoDB" id="2194683at2759"/>
<reference evidence="3 4" key="1">
    <citation type="submission" date="2016-04" db="EMBL/GenBank/DDBJ databases">
        <title>Evolutionary innovation and constraint leading to complex multicellularity in the Ascomycota.</title>
        <authorList>
            <person name="Cisse O."/>
            <person name="Nguyen A."/>
            <person name="Hewitt D.A."/>
            <person name="Jedd G."/>
            <person name="Stajich J.E."/>
        </authorList>
    </citation>
    <scope>NUCLEOTIDE SEQUENCE [LARGE SCALE GENOMIC DNA]</scope>
    <source>
        <strain evidence="3 4">DAH-3</strain>
    </source>
</reference>
<feature type="compositionally biased region" description="Basic residues" evidence="1">
    <location>
        <begin position="136"/>
        <end position="148"/>
    </location>
</feature>